<organism evidence="2 3">
    <name type="scientific">Parapedobacter composti</name>
    <dbReference type="NCBI Taxonomy" id="623281"/>
    <lineage>
        <taxon>Bacteria</taxon>
        <taxon>Pseudomonadati</taxon>
        <taxon>Bacteroidota</taxon>
        <taxon>Sphingobacteriia</taxon>
        <taxon>Sphingobacteriales</taxon>
        <taxon>Sphingobacteriaceae</taxon>
        <taxon>Parapedobacter</taxon>
    </lineage>
</organism>
<evidence type="ECO:0000256" key="1">
    <source>
        <dbReference type="SAM" id="Phobius"/>
    </source>
</evidence>
<gene>
    <name evidence="2" type="ORF">SAMN05421747_11242</name>
</gene>
<evidence type="ECO:0000313" key="2">
    <source>
        <dbReference type="EMBL" id="SFC47994.1"/>
    </source>
</evidence>
<dbReference type="OrthoDB" id="9766256at2"/>
<dbReference type="STRING" id="623281.SAMN05421747_11242"/>
<reference evidence="2 3" key="1">
    <citation type="submission" date="2016-10" db="EMBL/GenBank/DDBJ databases">
        <authorList>
            <person name="de Groot N.N."/>
        </authorList>
    </citation>
    <scope>NUCLEOTIDE SEQUENCE [LARGE SCALE GENOMIC DNA]</scope>
    <source>
        <strain evidence="2 3">DSM 22900</strain>
    </source>
</reference>
<dbReference type="AlphaFoldDB" id="A0A1I1JHH1"/>
<keyword evidence="1" id="KW-1133">Transmembrane helix</keyword>
<dbReference type="InterPro" id="IPR011990">
    <property type="entry name" value="TPR-like_helical_dom_sf"/>
</dbReference>
<sequence length="490" mass="53796">MNTRYYSLNRRIAGIGLIAVIGFLGCSKFLDINENPNNPDSAAPSLLLPTVEAAISQVVGNQFQIYGGIWGQYWAQNVASSQYQTLEQYNINSSAFNNTWSILYRSALNNAQLIINDRETASAEHYKAIAYILKAYAAQLATDAFGSVPMSEALNAAGFDNPSYDEQRVVYDSIFQYLDTGIALAQTPNAINPGAQDMLMGGDMDQWVAFANTLKLRAYLRLSGVEPQLAQAGIEALYATNPEFLTTDVSIEYLTVGGNENPLYNEMVGLGYTQNLVASATAVRAFNRNNDPRVFAFYDRLEGVDTITYLPQGAYNNPDYTGRSYSPPSALVGARANNPNSATAPVKLISEAESYFLQAEAAVRGWGSGDARALFREGIEASFRATGLTTADANTYFAAAPDAEALFNADPLKAIITQKYYAMNGFQGFEAWTEWRRTGYPDFLVVSEASILGEGRMPLRFPYPNNEVTSNANFPGLELIYTPVWWDVED</sequence>
<protein>
    <submittedName>
        <fullName evidence="2">Starch-binding associating with outer membrane</fullName>
    </submittedName>
</protein>
<keyword evidence="1" id="KW-0812">Transmembrane</keyword>
<dbReference type="PROSITE" id="PS51257">
    <property type="entry name" value="PROKAR_LIPOPROTEIN"/>
    <property type="match status" value="1"/>
</dbReference>
<dbReference type="Pfam" id="PF12771">
    <property type="entry name" value="SusD-like_2"/>
    <property type="match status" value="1"/>
</dbReference>
<dbReference type="Gene3D" id="1.25.40.390">
    <property type="match status" value="1"/>
</dbReference>
<dbReference type="RefSeq" id="WP_090974016.1">
    <property type="nucleotide sequence ID" value="NZ_FOLL01000012.1"/>
</dbReference>
<name>A0A1I1JHH1_9SPHI</name>
<keyword evidence="1" id="KW-0472">Membrane</keyword>
<dbReference type="EMBL" id="FOLL01000012">
    <property type="protein sequence ID" value="SFC47994.1"/>
    <property type="molecule type" value="Genomic_DNA"/>
</dbReference>
<accession>A0A1I1JHH1</accession>
<dbReference type="SUPFAM" id="SSF48452">
    <property type="entry name" value="TPR-like"/>
    <property type="match status" value="1"/>
</dbReference>
<keyword evidence="3" id="KW-1185">Reference proteome</keyword>
<dbReference type="InterPro" id="IPR041662">
    <property type="entry name" value="SusD-like_2"/>
</dbReference>
<feature type="transmembrane region" description="Helical" evidence="1">
    <location>
        <begin position="12"/>
        <end position="30"/>
    </location>
</feature>
<dbReference type="Proteomes" id="UP000199577">
    <property type="component" value="Unassembled WGS sequence"/>
</dbReference>
<evidence type="ECO:0000313" key="3">
    <source>
        <dbReference type="Proteomes" id="UP000199577"/>
    </source>
</evidence>
<proteinExistence type="predicted"/>